<feature type="compositionally biased region" description="Acidic residues" evidence="3">
    <location>
        <begin position="557"/>
        <end position="571"/>
    </location>
</feature>
<dbReference type="Proteomes" id="UP000002149">
    <property type="component" value="Chromosome 3"/>
</dbReference>
<dbReference type="KEGG" id="cne:CNC02500"/>
<comment type="similarity">
    <text evidence="1">Belongs to the DNA mismatch repair MutL/HexB family.</text>
</comment>
<accession>Q5KKM6</accession>
<dbReference type="FunFam" id="3.30.1370.100:FF:000001">
    <property type="entry name" value="Mismatch repair endonuclease pms1, putative"/>
    <property type="match status" value="1"/>
</dbReference>
<dbReference type="InterPro" id="IPR002099">
    <property type="entry name" value="MutL/Mlh/PMS"/>
</dbReference>
<dbReference type="SMART" id="SM01340">
    <property type="entry name" value="DNA_mis_repair"/>
    <property type="match status" value="1"/>
</dbReference>
<dbReference type="SUPFAM" id="SSF118116">
    <property type="entry name" value="DNA mismatch repair protein MutL"/>
    <property type="match status" value="1"/>
</dbReference>
<keyword evidence="7" id="KW-1185">Reference proteome</keyword>
<dbReference type="RefSeq" id="XP_024512397.1">
    <property type="nucleotide sequence ID" value="XM_024656731.1"/>
</dbReference>
<feature type="domain" description="DNA mismatch repair protein S5" evidence="5">
    <location>
        <begin position="232"/>
        <end position="369"/>
    </location>
</feature>
<feature type="domain" description="MutL C-terminal dimerisation" evidence="4">
    <location>
        <begin position="806"/>
        <end position="961"/>
    </location>
</feature>
<dbReference type="InterPro" id="IPR037198">
    <property type="entry name" value="MutL_C_sf"/>
</dbReference>
<dbReference type="SUPFAM" id="SSF54211">
    <property type="entry name" value="Ribosomal protein S5 domain 2-like"/>
    <property type="match status" value="1"/>
</dbReference>
<dbReference type="InterPro" id="IPR042121">
    <property type="entry name" value="MutL_C_regsub"/>
</dbReference>
<feature type="compositionally biased region" description="Polar residues" evidence="3">
    <location>
        <begin position="443"/>
        <end position="453"/>
    </location>
</feature>
<name>Q5KKM6_CRYD1</name>
<dbReference type="eggNOG" id="KOG1978">
    <property type="taxonomic scope" value="Eukaryota"/>
</dbReference>
<dbReference type="Pfam" id="PF13589">
    <property type="entry name" value="HATPase_c_3"/>
    <property type="match status" value="1"/>
</dbReference>
<dbReference type="PaxDb" id="214684-Q5KKM6"/>
<feature type="compositionally biased region" description="Polar residues" evidence="3">
    <location>
        <begin position="659"/>
        <end position="669"/>
    </location>
</feature>
<dbReference type="GO" id="GO:0140664">
    <property type="term" value="F:ATP-dependent DNA damage sensor activity"/>
    <property type="evidence" value="ECO:0007669"/>
    <property type="project" value="InterPro"/>
</dbReference>
<dbReference type="AlphaFoldDB" id="Q5KKM6"/>
<dbReference type="InterPro" id="IPR042120">
    <property type="entry name" value="MutL_C_dimsub"/>
</dbReference>
<evidence type="ECO:0000256" key="2">
    <source>
        <dbReference type="ARBA" id="ARBA00022763"/>
    </source>
</evidence>
<dbReference type="Pfam" id="PF01119">
    <property type="entry name" value="DNA_mis_repair"/>
    <property type="match status" value="1"/>
</dbReference>
<feature type="region of interest" description="Disordered" evidence="3">
    <location>
        <begin position="479"/>
        <end position="505"/>
    </location>
</feature>
<evidence type="ECO:0000259" key="4">
    <source>
        <dbReference type="SMART" id="SM00853"/>
    </source>
</evidence>
<dbReference type="GO" id="GO:0061982">
    <property type="term" value="P:meiosis I cell cycle process"/>
    <property type="evidence" value="ECO:0007669"/>
    <property type="project" value="UniProtKB-ARBA"/>
</dbReference>
<dbReference type="InterPro" id="IPR038973">
    <property type="entry name" value="MutL/Mlh/Pms-like"/>
</dbReference>
<reference evidence="6 7" key="1">
    <citation type="journal article" date="2005" name="Science">
        <title>The genome of the basidiomycetous yeast and human pathogen Cryptococcus neoformans.</title>
        <authorList>
            <person name="Loftus B.J."/>
            <person name="Fung E."/>
            <person name="Roncaglia P."/>
            <person name="Rowley D."/>
            <person name="Amedeo P."/>
            <person name="Bruno D."/>
            <person name="Vamathevan J."/>
            <person name="Miranda M."/>
            <person name="Anderson I.J."/>
            <person name="Fraser J.A."/>
            <person name="Allen J.E."/>
            <person name="Bosdet I.E."/>
            <person name="Brent M.R."/>
            <person name="Chiu R."/>
            <person name="Doering T.L."/>
            <person name="Donlin M.J."/>
            <person name="D'Souza C.A."/>
            <person name="Fox D.S."/>
            <person name="Grinberg V."/>
            <person name="Fu J."/>
            <person name="Fukushima M."/>
            <person name="Haas B.J."/>
            <person name="Huang J.C."/>
            <person name="Janbon G."/>
            <person name="Jones S.J."/>
            <person name="Koo H.L."/>
            <person name="Krzywinski M.I."/>
            <person name="Kwon-Chung J.K."/>
            <person name="Lengeler K.B."/>
            <person name="Maiti R."/>
            <person name="Marra M.A."/>
            <person name="Marra R.E."/>
            <person name="Mathewson C.A."/>
            <person name="Mitchell T.G."/>
            <person name="Pertea M."/>
            <person name="Riggs F.R."/>
            <person name="Salzberg S.L."/>
            <person name="Schein J.E."/>
            <person name="Shvartsbeyn A."/>
            <person name="Shin H."/>
            <person name="Shumway M."/>
            <person name="Specht C.A."/>
            <person name="Suh B.B."/>
            <person name="Tenney A."/>
            <person name="Utterback T.R."/>
            <person name="Wickes B.L."/>
            <person name="Wortman J.R."/>
            <person name="Wye N.H."/>
            <person name="Kronstad J.W."/>
            <person name="Lodge J.K."/>
            <person name="Heitman J."/>
            <person name="Davis R.W."/>
            <person name="Fraser C.M."/>
            <person name="Hyman R.W."/>
        </authorList>
    </citation>
    <scope>NUCLEOTIDE SEQUENCE [LARGE SCALE GENOMIC DNA]</scope>
    <source>
        <strain evidence="7">JEC21 / ATCC MYA-565</strain>
    </source>
</reference>
<dbReference type="InterPro" id="IPR036890">
    <property type="entry name" value="HATPase_C_sf"/>
</dbReference>
<dbReference type="Pfam" id="PF08676">
    <property type="entry name" value="MutL_C"/>
    <property type="match status" value="1"/>
</dbReference>
<dbReference type="Gene3D" id="3.30.1370.100">
    <property type="entry name" value="MutL, C-terminal domain, regulatory subdomain"/>
    <property type="match status" value="1"/>
</dbReference>
<dbReference type="OrthoDB" id="10263226at2759"/>
<feature type="compositionally biased region" description="Polar residues" evidence="3">
    <location>
        <begin position="395"/>
        <end position="412"/>
    </location>
</feature>
<dbReference type="GeneID" id="3256282"/>
<dbReference type="InParanoid" id="Q5KKM6"/>
<evidence type="ECO:0000313" key="6">
    <source>
        <dbReference type="EMBL" id="AAW42236.2"/>
    </source>
</evidence>
<sequence>MIGGIKAIDTSLIHRIHSGQVVLDLQSAIKELLENSLDAGATAIDVRIKDNGLDSIEVVDNGSGIAEADWESIALRHHTSKLPSLEDLHKVTTFGFRGEALSALAALCDSITVVTATKETAPMGAVIKLGKDGRTIETSGRVARPRGTTVTLSGLFNPLPVRRKEFERNAKKEVSKALVLLTAYALVPASASVQDARNGVRLKVELTAGGGRASKRSIHLMTDGRGQLRSSVGAVWGPSALDNVEDINLRLEVEIDRVMARREGITERKQTVEVKGLISSAQWGCGFSTSSRQFFYINGRPCNLTKVARAINEVYKSFNTNQLPLAILDFKIPTESVDINVSPDKRTIFVHSEDCLIDSLKTALESFFAPSRNTFTVEGASRTIKSIRRDHSHPSLKQSQRSQAINQTQQEDASLEEQGGERQVASDTEAFDNVIARRPLSRRCSQTTGSIPSSPHEEQMKGSITSAATLTSSLCELNEARLSSPSSQASLRQRSLSTSKPSLNPAQTVSAIQALNNCEAVSKDRMSKLRENSQGSTSQKATAKHESDDETQISVVEEQEVMEDMPEDANQDEGRNTEIVSPNHETPKISEGEAAVEAIEIEDQTIETASGVQDHTIKHSTHANRPILEIESSTDENLLLSTRHSASAVWCGVDQQLSEQTSASPQHILSGSGRDLSIRTDPPPENRKIDFSTSCDPQRTSASSSSSPIVKPRVSQRLKPDKAYRDEIISTAPQGEVIMRFDLSRLRKRFANAGNRQAGAQSKRVSQLVKQGDLEEAAGIKNKDSELAEETLSRVISKADFEKMEVKGQFNKGFIIARLQSTDNGTDDLFIIDQHASDEKYNFETLQQTTKIKAQALIKPRALHLTAGDEIVAMENIDILNANGFDVHVDESKPAGKGERISLLAMPVSKETVFDFKDLEQLLHLLSDDSRPSGQMVRCMKARAMFASRACRKSVMIGKTLTKGQMSQLLRNMGTIDQPWNCPHGRPTMRHLTKLNPAPESSKIKGRFDWTRWKEALA</sequence>
<dbReference type="GO" id="GO:0032389">
    <property type="term" value="C:MutLalpha complex"/>
    <property type="evidence" value="ECO:0000318"/>
    <property type="project" value="GO_Central"/>
</dbReference>
<dbReference type="GO" id="GO:0016887">
    <property type="term" value="F:ATP hydrolysis activity"/>
    <property type="evidence" value="ECO:0000318"/>
    <property type="project" value="GO_Central"/>
</dbReference>
<gene>
    <name evidence="6" type="ordered locus">CNC02500</name>
</gene>
<feature type="region of interest" description="Disordered" evidence="3">
    <location>
        <begin position="524"/>
        <end position="590"/>
    </location>
</feature>
<feature type="compositionally biased region" description="Polar residues" evidence="3">
    <location>
        <begin position="691"/>
        <end position="700"/>
    </location>
</feature>
<evidence type="ECO:0000256" key="1">
    <source>
        <dbReference type="ARBA" id="ARBA00006082"/>
    </source>
</evidence>
<dbReference type="HOGENOM" id="CLU_004131_0_0_1"/>
<dbReference type="Gene3D" id="3.30.565.10">
    <property type="entry name" value="Histidine kinase-like ATPase, C-terminal domain"/>
    <property type="match status" value="1"/>
</dbReference>
<dbReference type="InterPro" id="IPR014721">
    <property type="entry name" value="Ribsml_uS5_D2-typ_fold_subgr"/>
</dbReference>
<feature type="region of interest" description="Disordered" evidence="3">
    <location>
        <begin position="659"/>
        <end position="717"/>
    </location>
</feature>
<dbReference type="Gene3D" id="3.30.1540.20">
    <property type="entry name" value="MutL, C-terminal domain, dimerisation subdomain"/>
    <property type="match status" value="1"/>
</dbReference>
<dbReference type="PROSITE" id="PS00058">
    <property type="entry name" value="DNA_MISMATCH_REPAIR_1"/>
    <property type="match status" value="1"/>
</dbReference>
<evidence type="ECO:0000313" key="7">
    <source>
        <dbReference type="Proteomes" id="UP000002149"/>
    </source>
</evidence>
<dbReference type="NCBIfam" id="TIGR00585">
    <property type="entry name" value="mutl"/>
    <property type="match status" value="1"/>
</dbReference>
<evidence type="ECO:0000259" key="5">
    <source>
        <dbReference type="SMART" id="SM01340"/>
    </source>
</evidence>
<organism evidence="6 7">
    <name type="scientific">Cryptococcus deneoformans (strain JEC21 / ATCC MYA-565)</name>
    <name type="common">Cryptococcus neoformans var. neoformans serotype D</name>
    <dbReference type="NCBI Taxonomy" id="214684"/>
    <lineage>
        <taxon>Eukaryota</taxon>
        <taxon>Fungi</taxon>
        <taxon>Dikarya</taxon>
        <taxon>Basidiomycota</taxon>
        <taxon>Agaricomycotina</taxon>
        <taxon>Tremellomycetes</taxon>
        <taxon>Tremellales</taxon>
        <taxon>Cryptococcaceae</taxon>
        <taxon>Cryptococcus</taxon>
        <taxon>Cryptococcus neoformans species complex</taxon>
    </lineage>
</organism>
<dbReference type="InterPro" id="IPR014790">
    <property type="entry name" value="MutL_C"/>
</dbReference>
<dbReference type="FunFam" id="3.30.230.10:FF:000074">
    <property type="entry name" value="DNA mismatch repair protein (Pms1)"/>
    <property type="match status" value="1"/>
</dbReference>
<proteinExistence type="inferred from homology"/>
<feature type="region of interest" description="Disordered" evidence="3">
    <location>
        <begin position="609"/>
        <end position="629"/>
    </location>
</feature>
<dbReference type="InterPro" id="IPR014762">
    <property type="entry name" value="DNA_mismatch_repair_CS"/>
</dbReference>
<dbReference type="SMART" id="SM00853">
    <property type="entry name" value="MutL_C"/>
    <property type="match status" value="1"/>
</dbReference>
<dbReference type="Gene3D" id="3.30.230.10">
    <property type="match status" value="1"/>
</dbReference>
<dbReference type="GO" id="GO:0006298">
    <property type="term" value="P:mismatch repair"/>
    <property type="evidence" value="ECO:0000318"/>
    <property type="project" value="GO_Central"/>
</dbReference>
<dbReference type="GO" id="GO:0005524">
    <property type="term" value="F:ATP binding"/>
    <property type="evidence" value="ECO:0007669"/>
    <property type="project" value="InterPro"/>
</dbReference>
<evidence type="ECO:0000256" key="3">
    <source>
        <dbReference type="SAM" id="MobiDB-lite"/>
    </source>
</evidence>
<dbReference type="PANTHER" id="PTHR10073:SF52">
    <property type="entry name" value="MISMATCH REPAIR ENDONUCLEASE PMS2"/>
    <property type="match status" value="1"/>
</dbReference>
<keyword evidence="2" id="KW-0227">DNA damage</keyword>
<dbReference type="CDD" id="cd03484">
    <property type="entry name" value="MutL_Trans_hPMS_2_like"/>
    <property type="match status" value="1"/>
</dbReference>
<dbReference type="InterPro" id="IPR013507">
    <property type="entry name" value="DNA_mismatch_S5_2-like"/>
</dbReference>
<feature type="compositionally biased region" description="Basic and acidic residues" evidence="3">
    <location>
        <begin position="676"/>
        <end position="690"/>
    </location>
</feature>
<dbReference type="PANTHER" id="PTHR10073">
    <property type="entry name" value="DNA MISMATCH REPAIR PROTEIN MLH, PMS, MUTL"/>
    <property type="match status" value="1"/>
</dbReference>
<dbReference type="VEuPathDB" id="FungiDB:CNC02500"/>
<dbReference type="CDD" id="cd16926">
    <property type="entry name" value="HATPase_MutL-MLH-PMS-like"/>
    <property type="match status" value="1"/>
</dbReference>
<protein>
    <submittedName>
        <fullName evidence="6">ATPase, putative</fullName>
    </submittedName>
</protein>
<feature type="region of interest" description="Disordered" evidence="3">
    <location>
        <begin position="389"/>
        <end position="463"/>
    </location>
</feature>
<dbReference type="InterPro" id="IPR020568">
    <property type="entry name" value="Ribosomal_Su5_D2-typ_SF"/>
</dbReference>
<dbReference type="GO" id="GO:0030983">
    <property type="term" value="F:mismatched DNA binding"/>
    <property type="evidence" value="ECO:0007669"/>
    <property type="project" value="InterPro"/>
</dbReference>
<dbReference type="FunCoup" id="Q5KKM6">
    <property type="interactions" value="377"/>
</dbReference>
<feature type="compositionally biased region" description="Polar residues" evidence="3">
    <location>
        <begin position="532"/>
        <end position="541"/>
    </location>
</feature>
<dbReference type="SUPFAM" id="SSF55874">
    <property type="entry name" value="ATPase domain of HSP90 chaperone/DNA topoisomerase II/histidine kinase"/>
    <property type="match status" value="1"/>
</dbReference>
<dbReference type="EMBL" id="AE017343">
    <property type="protein sequence ID" value="AAW42236.2"/>
    <property type="molecule type" value="Genomic_DNA"/>
</dbReference>
<dbReference type="FunFam" id="3.30.565.10:FF:000017">
    <property type="entry name" value="PMS1 homolog 1, mismatch repair system component"/>
    <property type="match status" value="1"/>
</dbReference>
<feature type="compositionally biased region" description="Low complexity" evidence="3">
    <location>
        <begin position="479"/>
        <end position="499"/>
    </location>
</feature>
<dbReference type="STRING" id="214684.Q5KKM6"/>